<dbReference type="PANTHER" id="PTHR36302:SF1">
    <property type="entry name" value="COPPER CHAPERONE PCU(A)C"/>
    <property type="match status" value="1"/>
</dbReference>
<keyword evidence="5" id="KW-1185">Reference proteome</keyword>
<protein>
    <submittedName>
        <fullName evidence="3">Copper chaperone PCu(A)C</fullName>
    </submittedName>
</protein>
<comment type="caution">
    <text evidence="2">The sequence shown here is derived from an EMBL/GenBank/DDBJ whole genome shotgun (WGS) entry which is preliminary data.</text>
</comment>
<name>A0A8J3EP36_9PROT</name>
<evidence type="ECO:0000313" key="4">
    <source>
        <dbReference type="Proteomes" id="UP000621856"/>
    </source>
</evidence>
<keyword evidence="1" id="KW-0732">Signal</keyword>
<evidence type="ECO:0000313" key="3">
    <source>
        <dbReference type="EMBL" id="NHK26992.1"/>
    </source>
</evidence>
<dbReference type="EMBL" id="BMGZ01000001">
    <property type="protein sequence ID" value="GGH94037.1"/>
    <property type="molecule type" value="Genomic_DNA"/>
</dbReference>
<dbReference type="Gene3D" id="2.60.40.1890">
    <property type="entry name" value="PCu(A)C copper chaperone"/>
    <property type="match status" value="1"/>
</dbReference>
<dbReference type="InterPro" id="IPR007410">
    <property type="entry name" value="LpqE-like"/>
</dbReference>
<dbReference type="RefSeq" id="WP_155137499.1">
    <property type="nucleotide sequence ID" value="NZ_BMGZ01000001.1"/>
</dbReference>
<reference evidence="3 5" key="2">
    <citation type="submission" date="2020-02" db="EMBL/GenBank/DDBJ databases">
        <title>Genome sequence of Parvularcula flava strain NH6-79.</title>
        <authorList>
            <person name="Abdul Karim M.H."/>
            <person name="Lam M.Q."/>
            <person name="Chen S.J."/>
            <person name="Yahya A."/>
            <person name="Shahir S."/>
            <person name="Shamsir M.S."/>
            <person name="Chong C.S."/>
        </authorList>
    </citation>
    <scope>NUCLEOTIDE SEQUENCE [LARGE SCALE GENOMIC DNA]</scope>
    <source>
        <strain evidence="3 5">NH6-79</strain>
    </source>
</reference>
<gene>
    <name evidence="3" type="ORF">FF098_003595</name>
    <name evidence="2" type="ORF">GCM10011355_07280</name>
</gene>
<dbReference type="AlphaFoldDB" id="A0A8J3EP36"/>
<evidence type="ECO:0000256" key="1">
    <source>
        <dbReference type="SAM" id="SignalP"/>
    </source>
</evidence>
<dbReference type="EMBL" id="VCJR02000001">
    <property type="protein sequence ID" value="NHK26992.1"/>
    <property type="molecule type" value="Genomic_DNA"/>
</dbReference>
<dbReference type="Proteomes" id="UP000818603">
    <property type="component" value="Unassembled WGS sequence"/>
</dbReference>
<evidence type="ECO:0000313" key="2">
    <source>
        <dbReference type="EMBL" id="GGH94037.1"/>
    </source>
</evidence>
<reference evidence="2" key="1">
    <citation type="journal article" date="2014" name="Int. J. Syst. Evol. Microbiol.">
        <title>Complete genome sequence of Corynebacterium casei LMG S-19264T (=DSM 44701T), isolated from a smear-ripened cheese.</title>
        <authorList>
            <consortium name="US DOE Joint Genome Institute (JGI-PGF)"/>
            <person name="Walter F."/>
            <person name="Albersmeier A."/>
            <person name="Kalinowski J."/>
            <person name="Ruckert C."/>
        </authorList>
    </citation>
    <scope>NUCLEOTIDE SEQUENCE</scope>
    <source>
        <strain evidence="2">CGMCC 1.14984</strain>
    </source>
</reference>
<proteinExistence type="predicted"/>
<dbReference type="InterPro" id="IPR036182">
    <property type="entry name" value="PCuAC_sf"/>
</dbReference>
<dbReference type="Proteomes" id="UP000621856">
    <property type="component" value="Unassembled WGS sequence"/>
</dbReference>
<dbReference type="SUPFAM" id="SSF110087">
    <property type="entry name" value="DR1885-like metal-binding protein"/>
    <property type="match status" value="1"/>
</dbReference>
<feature type="chain" id="PRO_5035159273" evidence="1">
    <location>
        <begin position="21"/>
        <end position="167"/>
    </location>
</feature>
<reference evidence="2" key="3">
    <citation type="submission" date="2020-09" db="EMBL/GenBank/DDBJ databases">
        <authorList>
            <person name="Sun Q."/>
            <person name="Zhou Y."/>
        </authorList>
    </citation>
    <scope>NUCLEOTIDE SEQUENCE</scope>
    <source>
        <strain evidence="2">CGMCC 1.14984</strain>
    </source>
</reference>
<dbReference type="PANTHER" id="PTHR36302">
    <property type="entry name" value="BLR7088 PROTEIN"/>
    <property type="match status" value="1"/>
</dbReference>
<dbReference type="Pfam" id="PF04314">
    <property type="entry name" value="PCuAC"/>
    <property type="match status" value="1"/>
</dbReference>
<organism evidence="2 4">
    <name type="scientific">Aquisalinus luteolus</name>
    <dbReference type="NCBI Taxonomy" id="1566827"/>
    <lineage>
        <taxon>Bacteria</taxon>
        <taxon>Pseudomonadati</taxon>
        <taxon>Pseudomonadota</taxon>
        <taxon>Alphaproteobacteria</taxon>
        <taxon>Parvularculales</taxon>
        <taxon>Parvularculaceae</taxon>
        <taxon>Aquisalinus</taxon>
    </lineage>
</organism>
<dbReference type="InterPro" id="IPR058248">
    <property type="entry name" value="Lxx211020-like"/>
</dbReference>
<feature type="signal peptide" evidence="1">
    <location>
        <begin position="1"/>
        <end position="20"/>
    </location>
</feature>
<evidence type="ECO:0000313" key="5">
    <source>
        <dbReference type="Proteomes" id="UP000818603"/>
    </source>
</evidence>
<sequence>MALMNTPALAGFAAILLTLAACSGQDTPEPHEMETVAAGTVAISGGWVRAVGEGVRMSAGYGTISNTGNEPDRIVALTSPVAEAVELHESVEEDGRSMMRPVTGLEVPAGGEVTLAPGGYHIMLIGVAAPLVEGETYDITITFENAGELTVPMMAMSGKNAMGHDGH</sequence>
<accession>A0A8J3EP36</accession>